<proteinExistence type="predicted"/>
<evidence type="ECO:0000313" key="1">
    <source>
        <dbReference type="EMBL" id="KAF6432993.1"/>
    </source>
</evidence>
<comment type="caution">
    <text evidence="1">The sequence shown here is derived from an EMBL/GenBank/DDBJ whole genome shotgun (WGS) entry which is preliminary data.</text>
</comment>
<keyword evidence="2" id="KW-1185">Reference proteome</keyword>
<accession>A0A7J8EC73</accession>
<sequence length="32" mass="3830">MELELQSYFVRKLIQNFMMEYVSAVKKFLSGV</sequence>
<gene>
    <name evidence="1" type="ORF">HJG59_001961</name>
</gene>
<dbReference type="Proteomes" id="UP000550707">
    <property type="component" value="Unassembled WGS sequence"/>
</dbReference>
<dbReference type="EMBL" id="JACASF010000014">
    <property type="protein sequence ID" value="KAF6432993.1"/>
    <property type="molecule type" value="Genomic_DNA"/>
</dbReference>
<organism evidence="1 2">
    <name type="scientific">Molossus molossus</name>
    <name type="common">Pallas' mastiff bat</name>
    <name type="synonym">Vespertilio molossus</name>
    <dbReference type="NCBI Taxonomy" id="27622"/>
    <lineage>
        <taxon>Eukaryota</taxon>
        <taxon>Metazoa</taxon>
        <taxon>Chordata</taxon>
        <taxon>Craniata</taxon>
        <taxon>Vertebrata</taxon>
        <taxon>Euteleostomi</taxon>
        <taxon>Mammalia</taxon>
        <taxon>Eutheria</taxon>
        <taxon>Laurasiatheria</taxon>
        <taxon>Chiroptera</taxon>
        <taxon>Yangochiroptera</taxon>
        <taxon>Molossidae</taxon>
        <taxon>Molossus</taxon>
    </lineage>
</organism>
<protein>
    <submittedName>
        <fullName evidence="1">Uncharacterized protein</fullName>
    </submittedName>
</protein>
<evidence type="ECO:0000313" key="2">
    <source>
        <dbReference type="Proteomes" id="UP000550707"/>
    </source>
</evidence>
<name>A0A7J8EC73_MOLMO</name>
<dbReference type="AlphaFoldDB" id="A0A7J8EC73"/>
<reference evidence="1 2" key="1">
    <citation type="journal article" date="2020" name="Nature">
        <title>Six reference-quality genomes reveal evolution of bat adaptations.</title>
        <authorList>
            <person name="Jebb D."/>
            <person name="Huang Z."/>
            <person name="Pippel M."/>
            <person name="Hughes G.M."/>
            <person name="Lavrichenko K."/>
            <person name="Devanna P."/>
            <person name="Winkler S."/>
            <person name="Jermiin L.S."/>
            <person name="Skirmuntt E.C."/>
            <person name="Katzourakis A."/>
            <person name="Burkitt-Gray L."/>
            <person name="Ray D.A."/>
            <person name="Sullivan K.A.M."/>
            <person name="Roscito J.G."/>
            <person name="Kirilenko B.M."/>
            <person name="Davalos L.M."/>
            <person name="Corthals A.P."/>
            <person name="Power M.L."/>
            <person name="Jones G."/>
            <person name="Ransome R.D."/>
            <person name="Dechmann D.K.N."/>
            <person name="Locatelli A.G."/>
            <person name="Puechmaille S.J."/>
            <person name="Fedrigo O."/>
            <person name="Jarvis E.D."/>
            <person name="Hiller M."/>
            <person name="Vernes S.C."/>
            <person name="Myers E.W."/>
            <person name="Teeling E.C."/>
        </authorList>
    </citation>
    <scope>NUCLEOTIDE SEQUENCE [LARGE SCALE GENOMIC DNA]</scope>
    <source>
        <strain evidence="1">MMolMol1</strain>
        <tissue evidence="1">Muscle</tissue>
    </source>
</reference>